<gene>
    <name evidence="2" type="ORF">JCM19296_42</name>
</gene>
<dbReference type="PANTHER" id="PTHR30399:SF1">
    <property type="entry name" value="UTP PYROPHOSPHATASE"/>
    <property type="match status" value="1"/>
</dbReference>
<organism evidence="2 3">
    <name type="scientific">Nonlabens ulvanivorans</name>
    <name type="common">Persicivirga ulvanivorans</name>
    <dbReference type="NCBI Taxonomy" id="906888"/>
    <lineage>
        <taxon>Bacteria</taxon>
        <taxon>Pseudomonadati</taxon>
        <taxon>Bacteroidota</taxon>
        <taxon>Flavobacteriia</taxon>
        <taxon>Flavobacteriales</taxon>
        <taxon>Flavobacteriaceae</taxon>
        <taxon>Nonlabens</taxon>
    </lineage>
</organism>
<dbReference type="Pfam" id="PF01863">
    <property type="entry name" value="YgjP-like"/>
    <property type="match status" value="1"/>
</dbReference>
<dbReference type="EMBL" id="BBLG01000001">
    <property type="protein sequence ID" value="GAK74464.1"/>
    <property type="molecule type" value="Genomic_DNA"/>
</dbReference>
<keyword evidence="2" id="KW-0378">Hydrolase</keyword>
<reference evidence="2 3" key="1">
    <citation type="journal article" date="2014" name="Genome Announc.">
        <title>Draft Genome Sequences of Marine Flavobacterium Nonlabens Strains NR17, NR24, NR27, NR32, NR33, and Ara13.</title>
        <authorList>
            <person name="Nakanishi M."/>
            <person name="Meirelles P."/>
            <person name="Suzuki R."/>
            <person name="Takatani N."/>
            <person name="Mino S."/>
            <person name="Suda W."/>
            <person name="Oshima K."/>
            <person name="Hattori M."/>
            <person name="Ohkuma M."/>
            <person name="Hosokawa M."/>
            <person name="Miyashita K."/>
            <person name="Thompson F.L."/>
            <person name="Niwa A."/>
            <person name="Sawabe T."/>
            <person name="Sawabe T."/>
        </authorList>
    </citation>
    <scope>NUCLEOTIDE SEQUENCE [LARGE SCALE GENOMIC DNA]</scope>
    <source>
        <strain evidence="3">JCM19296</strain>
    </source>
</reference>
<dbReference type="InterPro" id="IPR002725">
    <property type="entry name" value="YgjP-like_metallopeptidase"/>
</dbReference>
<dbReference type="Gene3D" id="3.30.2010.10">
    <property type="entry name" value="Metalloproteases ('zincins'), catalytic domain"/>
    <property type="match status" value="1"/>
</dbReference>
<accession>A0A081D6B8</accession>
<comment type="caution">
    <text evidence="2">The sequence shown here is derived from an EMBL/GenBank/DDBJ whole genome shotgun (WGS) entry which is preliminary data.</text>
</comment>
<dbReference type="InterPro" id="IPR053136">
    <property type="entry name" value="UTP_pyrophosphatase-like"/>
</dbReference>
<dbReference type="AlphaFoldDB" id="A0A081D6B8"/>
<protein>
    <submittedName>
        <fullName evidence="2">Putative predicted metal-dependent hydrolase</fullName>
    </submittedName>
</protein>
<feature type="domain" description="YgjP-like metallopeptidase" evidence="1">
    <location>
        <begin position="22"/>
        <end position="229"/>
    </location>
</feature>
<sequence>MNKSILYGSEKIDYKLIFVDRKSLGITVQSDKSVVVKAPVGSSIDLIDKKILKRASWILKQKDHFLSFEPRITKRKYVTGETHLYLGRQYQLVINNSDKDYVKFTGARIEIFTRNKSDAKSILEKWYKEKAQLLFPKLAEPLIQRFEKHGVSPPKKLELRNMKLRWGGSCSPNGMILLNPELIKAPKACIEYVIVHELCHLIYKDHNKKFFNLQSYEMPNWEKWKSKLEMILA</sequence>
<evidence type="ECO:0000313" key="2">
    <source>
        <dbReference type="EMBL" id="GAK74464.1"/>
    </source>
</evidence>
<proteinExistence type="predicted"/>
<evidence type="ECO:0000259" key="1">
    <source>
        <dbReference type="Pfam" id="PF01863"/>
    </source>
</evidence>
<evidence type="ECO:0000313" key="3">
    <source>
        <dbReference type="Proteomes" id="UP000028980"/>
    </source>
</evidence>
<dbReference type="CDD" id="cd07344">
    <property type="entry name" value="M48_yhfN_like"/>
    <property type="match status" value="1"/>
</dbReference>
<name>A0A081D6B8_NONUL</name>
<dbReference type="Proteomes" id="UP000028980">
    <property type="component" value="Unassembled WGS sequence"/>
</dbReference>
<dbReference type="PANTHER" id="PTHR30399">
    <property type="entry name" value="UNCHARACTERIZED PROTEIN YGJP"/>
    <property type="match status" value="1"/>
</dbReference>
<dbReference type="GO" id="GO:0016787">
    <property type="term" value="F:hydrolase activity"/>
    <property type="evidence" value="ECO:0007669"/>
    <property type="project" value="UniProtKB-KW"/>
</dbReference>